<organism evidence="11 12">
    <name type="scientific">Xylophilus rhododendri</name>
    <dbReference type="NCBI Taxonomy" id="2697032"/>
    <lineage>
        <taxon>Bacteria</taxon>
        <taxon>Pseudomonadati</taxon>
        <taxon>Pseudomonadota</taxon>
        <taxon>Betaproteobacteria</taxon>
        <taxon>Burkholderiales</taxon>
        <taxon>Xylophilus</taxon>
    </lineage>
</organism>
<comment type="pathway">
    <text evidence="9 10">Porphyrin-containing compound metabolism; protoheme biosynthesis; protoheme from protoporphyrin-IX: step 1/1.</text>
</comment>
<dbReference type="AlphaFoldDB" id="A0A857IYW5"/>
<dbReference type="Pfam" id="PF00762">
    <property type="entry name" value="Ferrochelatase"/>
    <property type="match status" value="1"/>
</dbReference>
<comment type="similarity">
    <text evidence="1 9 10">Belongs to the ferrochelatase family.</text>
</comment>
<dbReference type="PANTHER" id="PTHR11108">
    <property type="entry name" value="FERROCHELATASE"/>
    <property type="match status" value="1"/>
</dbReference>
<dbReference type="UniPathway" id="UPA00252">
    <property type="reaction ID" value="UER00325"/>
</dbReference>
<evidence type="ECO:0000256" key="1">
    <source>
        <dbReference type="ARBA" id="ARBA00007718"/>
    </source>
</evidence>
<dbReference type="InterPro" id="IPR001015">
    <property type="entry name" value="Ferrochelatase"/>
</dbReference>
<feature type="binding site" evidence="9">
    <location>
        <position position="210"/>
    </location>
    <ligand>
        <name>Fe(2+)</name>
        <dbReference type="ChEBI" id="CHEBI:29033"/>
    </ligand>
</feature>
<evidence type="ECO:0000256" key="7">
    <source>
        <dbReference type="ARBA" id="ARBA00023244"/>
    </source>
</evidence>
<evidence type="ECO:0000313" key="11">
    <source>
        <dbReference type="EMBL" id="QHI96646.1"/>
    </source>
</evidence>
<feature type="binding site" evidence="9">
    <location>
        <position position="291"/>
    </location>
    <ligand>
        <name>Fe(2+)</name>
        <dbReference type="ChEBI" id="CHEBI:29033"/>
    </ligand>
</feature>
<dbReference type="FunFam" id="3.40.50.1400:FF:000002">
    <property type="entry name" value="Ferrochelatase"/>
    <property type="match status" value="1"/>
</dbReference>
<dbReference type="CDD" id="cd00419">
    <property type="entry name" value="Ferrochelatase_C"/>
    <property type="match status" value="1"/>
</dbReference>
<keyword evidence="2 9" id="KW-0963">Cytoplasm</keyword>
<dbReference type="Gene3D" id="3.40.50.1400">
    <property type="match status" value="2"/>
</dbReference>
<accession>A0A857IYW5</accession>
<dbReference type="PANTHER" id="PTHR11108:SF1">
    <property type="entry name" value="FERROCHELATASE, MITOCHONDRIAL"/>
    <property type="match status" value="1"/>
</dbReference>
<reference evidence="11 12" key="1">
    <citation type="submission" date="2020-01" db="EMBL/GenBank/DDBJ databases">
        <title>Genome sequencing of strain KACC 21265.</title>
        <authorList>
            <person name="Heo J."/>
            <person name="Kim S.-J."/>
            <person name="Kim J.-S."/>
            <person name="Hong S.-B."/>
            <person name="Kwon S.-W."/>
        </authorList>
    </citation>
    <scope>NUCLEOTIDE SEQUENCE [LARGE SCALE GENOMIC DNA]</scope>
    <source>
        <strain evidence="11 12">KACC 21265</strain>
    </source>
</reference>
<keyword evidence="4 9" id="KW-0408">Iron</keyword>
<gene>
    <name evidence="9" type="primary">hemH</name>
    <name evidence="11" type="ORF">GT347_00710</name>
</gene>
<dbReference type="HAMAP" id="MF_00323">
    <property type="entry name" value="Ferrochelatase"/>
    <property type="match status" value="1"/>
</dbReference>
<evidence type="ECO:0000256" key="9">
    <source>
        <dbReference type="HAMAP-Rule" id="MF_00323"/>
    </source>
</evidence>
<keyword evidence="3 9" id="KW-0479">Metal-binding</keyword>
<dbReference type="InterPro" id="IPR033659">
    <property type="entry name" value="Ferrochelatase_N"/>
</dbReference>
<dbReference type="GO" id="GO:0004325">
    <property type="term" value="F:ferrochelatase activity"/>
    <property type="evidence" value="ECO:0007669"/>
    <property type="project" value="UniProtKB-UniRule"/>
</dbReference>
<evidence type="ECO:0000256" key="8">
    <source>
        <dbReference type="ARBA" id="ARBA00024536"/>
    </source>
</evidence>
<dbReference type="PROSITE" id="PS00534">
    <property type="entry name" value="FERROCHELATASE"/>
    <property type="match status" value="1"/>
</dbReference>
<evidence type="ECO:0000256" key="6">
    <source>
        <dbReference type="ARBA" id="ARBA00023239"/>
    </source>
</evidence>
<evidence type="ECO:0000256" key="2">
    <source>
        <dbReference type="ARBA" id="ARBA00022490"/>
    </source>
</evidence>
<dbReference type="RefSeq" id="WP_160550164.1">
    <property type="nucleotide sequence ID" value="NZ_CP047650.1"/>
</dbReference>
<evidence type="ECO:0000256" key="10">
    <source>
        <dbReference type="RuleBase" id="RU000607"/>
    </source>
</evidence>
<keyword evidence="6 9" id="KW-0456">Lyase</keyword>
<evidence type="ECO:0000256" key="4">
    <source>
        <dbReference type="ARBA" id="ARBA00023004"/>
    </source>
</evidence>
<dbReference type="KEGG" id="xyk:GT347_00710"/>
<dbReference type="InterPro" id="IPR033644">
    <property type="entry name" value="Ferrochelatase_C"/>
</dbReference>
<keyword evidence="12" id="KW-1185">Reference proteome</keyword>
<dbReference type="Proteomes" id="UP000464787">
    <property type="component" value="Chromosome"/>
</dbReference>
<proteinExistence type="inferred from homology"/>
<dbReference type="EMBL" id="CP047650">
    <property type="protein sequence ID" value="QHI96646.1"/>
    <property type="molecule type" value="Genomic_DNA"/>
</dbReference>
<dbReference type="GO" id="GO:0006783">
    <property type="term" value="P:heme biosynthetic process"/>
    <property type="evidence" value="ECO:0007669"/>
    <property type="project" value="UniProtKB-UniRule"/>
</dbReference>
<dbReference type="EC" id="4.98.1.1" evidence="9 10"/>
<dbReference type="CDD" id="cd03411">
    <property type="entry name" value="Ferrochelatase_N"/>
    <property type="match status" value="1"/>
</dbReference>
<dbReference type="InterPro" id="IPR019772">
    <property type="entry name" value="Ferrochelatase_AS"/>
</dbReference>
<name>A0A857IYW5_9BURK</name>
<dbReference type="NCBIfam" id="TIGR00109">
    <property type="entry name" value="hemH"/>
    <property type="match status" value="1"/>
</dbReference>
<comment type="catalytic activity">
    <reaction evidence="8">
        <text>Fe-coproporphyrin III + 2 H(+) = coproporphyrin III + Fe(2+)</text>
        <dbReference type="Rhea" id="RHEA:49572"/>
        <dbReference type="ChEBI" id="CHEBI:15378"/>
        <dbReference type="ChEBI" id="CHEBI:29033"/>
        <dbReference type="ChEBI" id="CHEBI:68438"/>
        <dbReference type="ChEBI" id="CHEBI:131725"/>
        <dbReference type="EC" id="4.99.1.9"/>
    </reaction>
    <physiologicalReaction direction="right-to-left" evidence="8">
        <dbReference type="Rhea" id="RHEA:49574"/>
    </physiologicalReaction>
</comment>
<keyword evidence="7 9" id="KW-0627">Porphyrin biosynthesis</keyword>
<evidence type="ECO:0000313" key="12">
    <source>
        <dbReference type="Proteomes" id="UP000464787"/>
    </source>
</evidence>
<comment type="subcellular location">
    <subcellularLocation>
        <location evidence="9 10">Cytoplasm</location>
    </subcellularLocation>
</comment>
<dbReference type="GO" id="GO:0005737">
    <property type="term" value="C:cytoplasm"/>
    <property type="evidence" value="ECO:0007669"/>
    <property type="project" value="UniProtKB-SubCell"/>
</dbReference>
<sequence>MPPFAPEPHFLHGQAPRTAILFVNLGTPDAADAPSVRRYLAEFLSDPRVVEIPPLAWKPILHVIILRTRPRASARKYAKVWLPEGSPLAVWTRKQSEMLAGWLADHGHQVLVRHAMRYGNPSVASQLDALKAEGATRILILPAYPQYSGTTTASVADAVFDWGKRQRHLPELRFVHRYHDDSGYIAALAERVESHWREHGRGEKLVLSFHGVPARTLELGDPYHCECLKTARLLASELGLHAQDVLVTFQSRFGRAKWLEPYTQPTIEALARAGTKRIDVMCPGFTSDCLETLEEIDMEVREAFISNGGEAFHYIPALNDSQRWIAALAAIAQQHLAGWPTRLPADERELQASAARAHEKGAPR</sequence>
<comment type="catalytic activity">
    <reaction evidence="9 10">
        <text>heme b + 2 H(+) = protoporphyrin IX + Fe(2+)</text>
        <dbReference type="Rhea" id="RHEA:22584"/>
        <dbReference type="ChEBI" id="CHEBI:15378"/>
        <dbReference type="ChEBI" id="CHEBI:29033"/>
        <dbReference type="ChEBI" id="CHEBI:57306"/>
        <dbReference type="ChEBI" id="CHEBI:60344"/>
        <dbReference type="EC" id="4.98.1.1"/>
    </reaction>
</comment>
<evidence type="ECO:0000256" key="5">
    <source>
        <dbReference type="ARBA" id="ARBA00023133"/>
    </source>
</evidence>
<dbReference type="GO" id="GO:0046872">
    <property type="term" value="F:metal ion binding"/>
    <property type="evidence" value="ECO:0007669"/>
    <property type="project" value="UniProtKB-KW"/>
</dbReference>
<evidence type="ECO:0000256" key="3">
    <source>
        <dbReference type="ARBA" id="ARBA00022723"/>
    </source>
</evidence>
<protein>
    <recommendedName>
        <fullName evidence="9 10">Ferrochelatase</fullName>
        <ecNumber evidence="9 10">4.98.1.1</ecNumber>
    </recommendedName>
    <alternativeName>
        <fullName evidence="9">Heme synthase</fullName>
    </alternativeName>
    <alternativeName>
        <fullName evidence="9">Protoheme ferro-lyase</fullName>
    </alternativeName>
</protein>
<dbReference type="SUPFAM" id="SSF53800">
    <property type="entry name" value="Chelatase"/>
    <property type="match status" value="1"/>
</dbReference>
<comment type="function">
    <text evidence="9 10">Catalyzes the ferrous insertion into protoporphyrin IX.</text>
</comment>
<keyword evidence="5 9" id="KW-0350">Heme biosynthesis</keyword>